<evidence type="ECO:0000256" key="1">
    <source>
        <dbReference type="SAM" id="SignalP"/>
    </source>
</evidence>
<dbReference type="Proteomes" id="UP000318571">
    <property type="component" value="Chromosome 10"/>
</dbReference>
<evidence type="ECO:0000313" key="3">
    <source>
        <dbReference type="Proteomes" id="UP000318571"/>
    </source>
</evidence>
<dbReference type="PANTHER" id="PTHR37466:SF1">
    <property type="entry name" value="SLR1628 PROTEIN"/>
    <property type="match status" value="1"/>
</dbReference>
<dbReference type="OMA" id="CISAYDF"/>
<dbReference type="Pfam" id="PF09996">
    <property type="entry name" value="DUF2237"/>
    <property type="match status" value="1"/>
</dbReference>
<accession>A0A553NEM2</accession>
<feature type="signal peptide" evidence="1">
    <location>
        <begin position="1"/>
        <end position="17"/>
    </location>
</feature>
<dbReference type="AlphaFoldDB" id="A0A553NEM2"/>
<evidence type="ECO:0008006" key="4">
    <source>
        <dbReference type="Google" id="ProtNLM"/>
    </source>
</evidence>
<dbReference type="EMBL" id="VCGU01000458">
    <property type="protein sequence ID" value="TRY63890.1"/>
    <property type="molecule type" value="Genomic_DNA"/>
</dbReference>
<name>A0A553NEM2_TIGCA</name>
<gene>
    <name evidence="2" type="ORF">TCAL_15247</name>
</gene>
<dbReference type="STRING" id="6832.A0A553NEM2"/>
<proteinExistence type="predicted"/>
<reference evidence="2 3" key="1">
    <citation type="journal article" date="2018" name="Nat. Ecol. Evol.">
        <title>Genomic signatures of mitonuclear coevolution across populations of Tigriopus californicus.</title>
        <authorList>
            <person name="Barreto F.S."/>
            <person name="Watson E.T."/>
            <person name="Lima T.G."/>
            <person name="Willett C.S."/>
            <person name="Edmands S."/>
            <person name="Li W."/>
            <person name="Burton R.S."/>
        </authorList>
    </citation>
    <scope>NUCLEOTIDE SEQUENCE [LARGE SCALE GENOMIC DNA]</scope>
    <source>
        <strain evidence="2 3">San Diego</strain>
    </source>
</reference>
<dbReference type="InterPro" id="IPR018714">
    <property type="entry name" value="DUF2237"/>
</dbReference>
<dbReference type="PANTHER" id="PTHR37466">
    <property type="entry name" value="SLR1628 PROTEIN"/>
    <property type="match status" value="1"/>
</dbReference>
<sequence>MEGRIVFLVLCVSVCYGYNSYSRSQNNIYYQDLQPCSFSPLTGWFRDGYCRTNYWDQGVHTVCATMTQEFLDYTKAQGNDLSTPRGSFPGLRPGNGWCLCAMRWRQALNAGKAPLVKLNATHKKSLWYNSLEDLEAHSDQAVRP</sequence>
<protein>
    <recommendedName>
        <fullName evidence="4">DUF2237 domain-containing protein</fullName>
    </recommendedName>
</protein>
<organism evidence="2 3">
    <name type="scientific">Tigriopus californicus</name>
    <name type="common">Marine copepod</name>
    <dbReference type="NCBI Taxonomy" id="6832"/>
    <lineage>
        <taxon>Eukaryota</taxon>
        <taxon>Metazoa</taxon>
        <taxon>Ecdysozoa</taxon>
        <taxon>Arthropoda</taxon>
        <taxon>Crustacea</taxon>
        <taxon>Multicrustacea</taxon>
        <taxon>Hexanauplia</taxon>
        <taxon>Copepoda</taxon>
        <taxon>Harpacticoida</taxon>
        <taxon>Harpacticidae</taxon>
        <taxon>Tigriopus</taxon>
    </lineage>
</organism>
<dbReference type="Gene3D" id="3.30.56.110">
    <property type="entry name" value="Protein of unknown function DUF2237"/>
    <property type="match status" value="1"/>
</dbReference>
<comment type="caution">
    <text evidence="2">The sequence shown here is derived from an EMBL/GenBank/DDBJ whole genome shotgun (WGS) entry which is preliminary data.</text>
</comment>
<keyword evidence="1" id="KW-0732">Signal</keyword>
<keyword evidence="3" id="KW-1185">Reference proteome</keyword>
<evidence type="ECO:0000313" key="2">
    <source>
        <dbReference type="EMBL" id="TRY63890.1"/>
    </source>
</evidence>
<feature type="chain" id="PRO_5022216040" description="DUF2237 domain-containing protein" evidence="1">
    <location>
        <begin position="18"/>
        <end position="144"/>
    </location>
</feature>